<keyword evidence="1" id="KW-1133">Transmembrane helix</keyword>
<keyword evidence="1" id="KW-0472">Membrane</keyword>
<protein>
    <submittedName>
        <fullName evidence="2">Uncharacterized protein</fullName>
    </submittedName>
</protein>
<gene>
    <name evidence="2" type="ordered locus">amb1753</name>
</gene>
<evidence type="ECO:0000256" key="1">
    <source>
        <dbReference type="SAM" id="Phobius"/>
    </source>
</evidence>
<sequence length="177" mass="19654">MESEIDEWIVWMNINAGAAGWFQGVTALGAIMVAMVMPQWHERTRQRAELARHLDALAAVSTHAESLVLAAQMGLSGNSVQGYVEMGHDQRSFDYAQKALEDIVLHELPSSQLVANVIALRREVAAANAVTKLAIKYCDDRDFDWNYLVDVFPDIAARAHDAALAIRNARYFLVNSL</sequence>
<dbReference type="HOGENOM" id="CLU_1516140_0_0_5"/>
<keyword evidence="3" id="KW-1185">Reference proteome</keyword>
<feature type="transmembrane region" description="Helical" evidence="1">
    <location>
        <begin position="20"/>
        <end position="37"/>
    </location>
</feature>
<accession>Q2W6G8</accession>
<name>Q2W6G8_PARM1</name>
<evidence type="ECO:0000313" key="3">
    <source>
        <dbReference type="Proteomes" id="UP000007058"/>
    </source>
</evidence>
<evidence type="ECO:0000313" key="2">
    <source>
        <dbReference type="EMBL" id="BAE50557.1"/>
    </source>
</evidence>
<organism evidence="2 3">
    <name type="scientific">Paramagnetospirillum magneticum (strain ATCC 700264 / AMB-1)</name>
    <name type="common">Magnetospirillum magneticum</name>
    <dbReference type="NCBI Taxonomy" id="342108"/>
    <lineage>
        <taxon>Bacteria</taxon>
        <taxon>Pseudomonadati</taxon>
        <taxon>Pseudomonadota</taxon>
        <taxon>Alphaproteobacteria</taxon>
        <taxon>Rhodospirillales</taxon>
        <taxon>Magnetospirillaceae</taxon>
        <taxon>Paramagnetospirillum</taxon>
    </lineage>
</organism>
<dbReference type="EMBL" id="AP007255">
    <property type="protein sequence ID" value="BAE50557.1"/>
    <property type="molecule type" value="Genomic_DNA"/>
</dbReference>
<dbReference type="AlphaFoldDB" id="Q2W6G8"/>
<keyword evidence="1" id="KW-0812">Transmembrane</keyword>
<dbReference type="Proteomes" id="UP000007058">
    <property type="component" value="Chromosome"/>
</dbReference>
<proteinExistence type="predicted"/>
<reference evidence="2 3" key="1">
    <citation type="journal article" date="2005" name="DNA Res.">
        <title>Complete genome sequence of the facultative anaerobic magnetotactic bacterium Magnetospirillum sp. strain AMB-1.</title>
        <authorList>
            <person name="Matsunaga T."/>
            <person name="Okamura Y."/>
            <person name="Fukuda Y."/>
            <person name="Wahyudi A.T."/>
            <person name="Murase Y."/>
            <person name="Takeyama H."/>
        </authorList>
    </citation>
    <scope>NUCLEOTIDE SEQUENCE [LARGE SCALE GENOMIC DNA]</scope>
    <source>
        <strain evidence="3">ATCC 700264 / AMB-1</strain>
    </source>
</reference>
<dbReference type="KEGG" id="mag:amb1753"/>